<accession>A0A9P6AXC3</accession>
<dbReference type="EMBL" id="MU128969">
    <property type="protein sequence ID" value="KAF9513731.1"/>
    <property type="molecule type" value="Genomic_DNA"/>
</dbReference>
<evidence type="ECO:0000256" key="1">
    <source>
        <dbReference type="SAM" id="MobiDB-lite"/>
    </source>
</evidence>
<feature type="compositionally biased region" description="Low complexity" evidence="1">
    <location>
        <begin position="12"/>
        <end position="33"/>
    </location>
</feature>
<evidence type="ECO:0000313" key="2">
    <source>
        <dbReference type="EMBL" id="KAF9513731.1"/>
    </source>
</evidence>
<protein>
    <submittedName>
        <fullName evidence="2">Uncharacterized protein</fullName>
    </submittedName>
</protein>
<dbReference type="Proteomes" id="UP000886523">
    <property type="component" value="Unassembled WGS sequence"/>
</dbReference>
<organism evidence="2 3">
    <name type="scientific">Hydnum rufescens UP504</name>
    <dbReference type="NCBI Taxonomy" id="1448309"/>
    <lineage>
        <taxon>Eukaryota</taxon>
        <taxon>Fungi</taxon>
        <taxon>Dikarya</taxon>
        <taxon>Basidiomycota</taxon>
        <taxon>Agaricomycotina</taxon>
        <taxon>Agaricomycetes</taxon>
        <taxon>Cantharellales</taxon>
        <taxon>Hydnaceae</taxon>
        <taxon>Hydnum</taxon>
    </lineage>
</organism>
<feature type="region of interest" description="Disordered" evidence="1">
    <location>
        <begin position="1"/>
        <end position="51"/>
    </location>
</feature>
<proteinExistence type="predicted"/>
<comment type="caution">
    <text evidence="2">The sequence shown here is derived from an EMBL/GenBank/DDBJ whole genome shotgun (WGS) entry which is preliminary data.</text>
</comment>
<reference evidence="2" key="1">
    <citation type="journal article" date="2020" name="Nat. Commun.">
        <title>Large-scale genome sequencing of mycorrhizal fungi provides insights into the early evolution of symbiotic traits.</title>
        <authorList>
            <person name="Miyauchi S."/>
            <person name="Kiss E."/>
            <person name="Kuo A."/>
            <person name="Drula E."/>
            <person name="Kohler A."/>
            <person name="Sanchez-Garcia M."/>
            <person name="Morin E."/>
            <person name="Andreopoulos B."/>
            <person name="Barry K.W."/>
            <person name="Bonito G."/>
            <person name="Buee M."/>
            <person name="Carver A."/>
            <person name="Chen C."/>
            <person name="Cichocki N."/>
            <person name="Clum A."/>
            <person name="Culley D."/>
            <person name="Crous P.W."/>
            <person name="Fauchery L."/>
            <person name="Girlanda M."/>
            <person name="Hayes R.D."/>
            <person name="Keri Z."/>
            <person name="LaButti K."/>
            <person name="Lipzen A."/>
            <person name="Lombard V."/>
            <person name="Magnuson J."/>
            <person name="Maillard F."/>
            <person name="Murat C."/>
            <person name="Nolan M."/>
            <person name="Ohm R.A."/>
            <person name="Pangilinan J."/>
            <person name="Pereira M.F."/>
            <person name="Perotto S."/>
            <person name="Peter M."/>
            <person name="Pfister S."/>
            <person name="Riley R."/>
            <person name="Sitrit Y."/>
            <person name="Stielow J.B."/>
            <person name="Szollosi G."/>
            <person name="Zifcakova L."/>
            <person name="Stursova M."/>
            <person name="Spatafora J.W."/>
            <person name="Tedersoo L."/>
            <person name="Vaario L.M."/>
            <person name="Yamada A."/>
            <person name="Yan M."/>
            <person name="Wang P."/>
            <person name="Xu J."/>
            <person name="Bruns T."/>
            <person name="Baldrian P."/>
            <person name="Vilgalys R."/>
            <person name="Dunand C."/>
            <person name="Henrissat B."/>
            <person name="Grigoriev I.V."/>
            <person name="Hibbett D."/>
            <person name="Nagy L.G."/>
            <person name="Martin F.M."/>
        </authorList>
    </citation>
    <scope>NUCLEOTIDE SEQUENCE</scope>
    <source>
        <strain evidence="2">UP504</strain>
    </source>
</reference>
<sequence>MPSRGFFSRRTPSVQSPSAPPNASSPNRPSTSAHPEASTMPQPSYPDYLNESAGQGWDAALVVTSIIRDMPALPRALSGPLSQVFDVVAEVIEAVKTMRNGRDGCTHLIVRVTKFLESFVGGLKGSNILDNTAIASSLFFLRGYAS</sequence>
<gene>
    <name evidence="2" type="ORF">BS47DRAFT_948888</name>
</gene>
<name>A0A9P6AXC3_9AGAM</name>
<keyword evidence="3" id="KW-1185">Reference proteome</keyword>
<dbReference type="AlphaFoldDB" id="A0A9P6AXC3"/>
<evidence type="ECO:0000313" key="3">
    <source>
        <dbReference type="Proteomes" id="UP000886523"/>
    </source>
</evidence>